<name>A0AAN6TCV0_9PEZI</name>
<gene>
    <name evidence="2" type="ORF">N656DRAFT_136302</name>
</gene>
<sequence length="72" mass="7902">MVCTARASWSALSAAVVAAARQLLPQIFWKPPSKASPHTNPGEQYCTVSVYALYYLHLRSTHMRGISPLRGS</sequence>
<dbReference type="AlphaFoldDB" id="A0AAN6TCV0"/>
<evidence type="ECO:0000256" key="1">
    <source>
        <dbReference type="SAM" id="SignalP"/>
    </source>
</evidence>
<keyword evidence="1" id="KW-0732">Signal</keyword>
<feature type="signal peptide" evidence="1">
    <location>
        <begin position="1"/>
        <end position="19"/>
    </location>
</feature>
<evidence type="ECO:0000313" key="2">
    <source>
        <dbReference type="EMBL" id="KAK4112020.1"/>
    </source>
</evidence>
<accession>A0AAN6TCV0</accession>
<protein>
    <recommendedName>
        <fullName evidence="4">Secreted protein</fullName>
    </recommendedName>
</protein>
<reference evidence="2" key="1">
    <citation type="journal article" date="2023" name="Mol. Phylogenet. Evol.">
        <title>Genome-scale phylogeny and comparative genomics of the fungal order Sordariales.</title>
        <authorList>
            <person name="Hensen N."/>
            <person name="Bonometti L."/>
            <person name="Westerberg I."/>
            <person name="Brannstrom I.O."/>
            <person name="Guillou S."/>
            <person name="Cros-Aarteil S."/>
            <person name="Calhoun S."/>
            <person name="Haridas S."/>
            <person name="Kuo A."/>
            <person name="Mondo S."/>
            <person name="Pangilinan J."/>
            <person name="Riley R."/>
            <person name="LaButti K."/>
            <person name="Andreopoulos B."/>
            <person name="Lipzen A."/>
            <person name="Chen C."/>
            <person name="Yan M."/>
            <person name="Daum C."/>
            <person name="Ng V."/>
            <person name="Clum A."/>
            <person name="Steindorff A."/>
            <person name="Ohm R.A."/>
            <person name="Martin F."/>
            <person name="Silar P."/>
            <person name="Natvig D.O."/>
            <person name="Lalanne C."/>
            <person name="Gautier V."/>
            <person name="Ament-Velasquez S.L."/>
            <person name="Kruys A."/>
            <person name="Hutchinson M.I."/>
            <person name="Powell A.J."/>
            <person name="Barry K."/>
            <person name="Miller A.N."/>
            <person name="Grigoriev I.V."/>
            <person name="Debuchy R."/>
            <person name="Gladieux P."/>
            <person name="Hiltunen Thoren M."/>
            <person name="Johannesson H."/>
        </authorList>
    </citation>
    <scope>NUCLEOTIDE SEQUENCE</scope>
    <source>
        <strain evidence="2">CBS 508.74</strain>
    </source>
</reference>
<evidence type="ECO:0008006" key="4">
    <source>
        <dbReference type="Google" id="ProtNLM"/>
    </source>
</evidence>
<proteinExistence type="predicted"/>
<dbReference type="EMBL" id="MU853344">
    <property type="protein sequence ID" value="KAK4112020.1"/>
    <property type="molecule type" value="Genomic_DNA"/>
</dbReference>
<keyword evidence="3" id="KW-1185">Reference proteome</keyword>
<feature type="chain" id="PRO_5042956530" description="Secreted protein" evidence="1">
    <location>
        <begin position="20"/>
        <end position="72"/>
    </location>
</feature>
<reference evidence="2" key="2">
    <citation type="submission" date="2023-05" db="EMBL/GenBank/DDBJ databases">
        <authorList>
            <consortium name="Lawrence Berkeley National Laboratory"/>
            <person name="Steindorff A."/>
            <person name="Hensen N."/>
            <person name="Bonometti L."/>
            <person name="Westerberg I."/>
            <person name="Brannstrom I.O."/>
            <person name="Guillou S."/>
            <person name="Cros-Aarteil S."/>
            <person name="Calhoun S."/>
            <person name="Haridas S."/>
            <person name="Kuo A."/>
            <person name="Mondo S."/>
            <person name="Pangilinan J."/>
            <person name="Riley R."/>
            <person name="Labutti K."/>
            <person name="Andreopoulos B."/>
            <person name="Lipzen A."/>
            <person name="Chen C."/>
            <person name="Yanf M."/>
            <person name="Daum C."/>
            <person name="Ng V."/>
            <person name="Clum A."/>
            <person name="Ohm R."/>
            <person name="Martin F."/>
            <person name="Silar P."/>
            <person name="Natvig D."/>
            <person name="Lalanne C."/>
            <person name="Gautier V."/>
            <person name="Ament-Velasquez S.L."/>
            <person name="Kruys A."/>
            <person name="Hutchinson M.I."/>
            <person name="Powell A.J."/>
            <person name="Barry K."/>
            <person name="Miller A.N."/>
            <person name="Grigoriev I.V."/>
            <person name="Debuchy R."/>
            <person name="Gladieux P."/>
            <person name="Thoren M.H."/>
            <person name="Johannesson H."/>
        </authorList>
    </citation>
    <scope>NUCLEOTIDE SEQUENCE</scope>
    <source>
        <strain evidence="2">CBS 508.74</strain>
    </source>
</reference>
<dbReference type="GeneID" id="89932726"/>
<dbReference type="RefSeq" id="XP_064669590.1">
    <property type="nucleotide sequence ID" value="XM_064808603.1"/>
</dbReference>
<evidence type="ECO:0000313" key="3">
    <source>
        <dbReference type="Proteomes" id="UP001302812"/>
    </source>
</evidence>
<organism evidence="2 3">
    <name type="scientific">Canariomyces notabilis</name>
    <dbReference type="NCBI Taxonomy" id="2074819"/>
    <lineage>
        <taxon>Eukaryota</taxon>
        <taxon>Fungi</taxon>
        <taxon>Dikarya</taxon>
        <taxon>Ascomycota</taxon>
        <taxon>Pezizomycotina</taxon>
        <taxon>Sordariomycetes</taxon>
        <taxon>Sordariomycetidae</taxon>
        <taxon>Sordariales</taxon>
        <taxon>Chaetomiaceae</taxon>
        <taxon>Canariomyces</taxon>
    </lineage>
</organism>
<dbReference type="Proteomes" id="UP001302812">
    <property type="component" value="Unassembled WGS sequence"/>
</dbReference>
<comment type="caution">
    <text evidence="2">The sequence shown here is derived from an EMBL/GenBank/DDBJ whole genome shotgun (WGS) entry which is preliminary data.</text>
</comment>